<gene>
    <name evidence="1" type="ORF">C6Q15_28260</name>
</gene>
<proteinExistence type="predicted"/>
<name>A0A2S9MBD6_9BURK</name>
<sequence>MLPLHGGCTLLEYPMYDGKIASVKVGADYHHLHDTRFTHYATADEARLVFEDADELFDKLQSMAAPEPVRHVTIAGVDR</sequence>
<protein>
    <submittedName>
        <fullName evidence="1">Uncharacterized protein</fullName>
    </submittedName>
</protein>
<organism evidence="1 2">
    <name type="scientific">Burkholderia multivorans</name>
    <dbReference type="NCBI Taxonomy" id="87883"/>
    <lineage>
        <taxon>Bacteria</taxon>
        <taxon>Pseudomonadati</taxon>
        <taxon>Pseudomonadota</taxon>
        <taxon>Betaproteobacteria</taxon>
        <taxon>Burkholderiales</taxon>
        <taxon>Burkholderiaceae</taxon>
        <taxon>Burkholderia</taxon>
        <taxon>Burkholderia cepacia complex</taxon>
    </lineage>
</organism>
<evidence type="ECO:0000313" key="2">
    <source>
        <dbReference type="Proteomes" id="UP000238982"/>
    </source>
</evidence>
<dbReference type="AlphaFoldDB" id="A0A2S9MBD6"/>
<accession>A0A2S9MBD6</accession>
<dbReference type="Proteomes" id="UP000238982">
    <property type="component" value="Unassembled WGS sequence"/>
</dbReference>
<comment type="caution">
    <text evidence="1">The sequence shown here is derived from an EMBL/GenBank/DDBJ whole genome shotgun (WGS) entry which is preliminary data.</text>
</comment>
<dbReference type="EMBL" id="PVGH01000107">
    <property type="protein sequence ID" value="PRF54660.1"/>
    <property type="molecule type" value="Genomic_DNA"/>
</dbReference>
<evidence type="ECO:0000313" key="1">
    <source>
        <dbReference type="EMBL" id="PRF54660.1"/>
    </source>
</evidence>
<reference evidence="1 2" key="1">
    <citation type="submission" date="2018-03" db="EMBL/GenBank/DDBJ databases">
        <authorList>
            <person name="Keele B.F."/>
        </authorList>
    </citation>
    <scope>NUCLEOTIDE SEQUENCE [LARGE SCALE GENOMIC DNA]</scope>
    <source>
        <strain evidence="1 2">AU19729</strain>
    </source>
</reference>